<keyword evidence="1" id="KW-0805">Transcription regulation</keyword>
<gene>
    <name evidence="5" type="ORF">A6E04_12645</name>
</gene>
<dbReference type="Pfam" id="PF02311">
    <property type="entry name" value="AraC_binding"/>
    <property type="match status" value="1"/>
</dbReference>
<dbReference type="PANTHER" id="PTHR43280">
    <property type="entry name" value="ARAC-FAMILY TRANSCRIPTIONAL REGULATOR"/>
    <property type="match status" value="1"/>
</dbReference>
<dbReference type="Gene3D" id="2.60.120.10">
    <property type="entry name" value="Jelly Rolls"/>
    <property type="match status" value="1"/>
</dbReference>
<evidence type="ECO:0000256" key="1">
    <source>
        <dbReference type="ARBA" id="ARBA00023015"/>
    </source>
</evidence>
<dbReference type="InterPro" id="IPR014710">
    <property type="entry name" value="RmlC-like_jellyroll"/>
</dbReference>
<dbReference type="InterPro" id="IPR037923">
    <property type="entry name" value="HTH-like"/>
</dbReference>
<dbReference type="PROSITE" id="PS01124">
    <property type="entry name" value="HTH_ARAC_FAMILY_2"/>
    <property type="match status" value="1"/>
</dbReference>
<evidence type="ECO:0000313" key="6">
    <source>
        <dbReference type="Proteomes" id="UP000093523"/>
    </source>
</evidence>
<accession>A0A1B9NZD7</accession>
<organism evidence="5 6">
    <name type="scientific">Aliivibrio logei</name>
    <name type="common">Vibrio logei</name>
    <dbReference type="NCBI Taxonomy" id="688"/>
    <lineage>
        <taxon>Bacteria</taxon>
        <taxon>Pseudomonadati</taxon>
        <taxon>Pseudomonadota</taxon>
        <taxon>Gammaproteobacteria</taxon>
        <taxon>Vibrionales</taxon>
        <taxon>Vibrionaceae</taxon>
        <taxon>Aliivibrio</taxon>
    </lineage>
</organism>
<dbReference type="InterPro" id="IPR003313">
    <property type="entry name" value="AraC-bd"/>
</dbReference>
<name>A0A1B9NZD7_ALILO</name>
<evidence type="ECO:0000313" key="5">
    <source>
        <dbReference type="EMBL" id="OCH21381.1"/>
    </source>
</evidence>
<dbReference type="InterPro" id="IPR009057">
    <property type="entry name" value="Homeodomain-like_sf"/>
</dbReference>
<dbReference type="RefSeq" id="WP_065611219.1">
    <property type="nucleotide sequence ID" value="NZ_CAWMPN010000009.1"/>
</dbReference>
<dbReference type="SMART" id="SM00342">
    <property type="entry name" value="HTH_ARAC"/>
    <property type="match status" value="1"/>
</dbReference>
<dbReference type="EMBL" id="MAJU01000009">
    <property type="protein sequence ID" value="OCH21381.1"/>
    <property type="molecule type" value="Genomic_DNA"/>
</dbReference>
<dbReference type="InterPro" id="IPR018060">
    <property type="entry name" value="HTH_AraC"/>
</dbReference>
<keyword evidence="3" id="KW-0804">Transcription</keyword>
<dbReference type="GO" id="GO:0043565">
    <property type="term" value="F:sequence-specific DNA binding"/>
    <property type="evidence" value="ECO:0007669"/>
    <property type="project" value="InterPro"/>
</dbReference>
<dbReference type="Proteomes" id="UP000093523">
    <property type="component" value="Unassembled WGS sequence"/>
</dbReference>
<dbReference type="PANTHER" id="PTHR43280:SF32">
    <property type="entry name" value="TRANSCRIPTIONAL REGULATORY PROTEIN"/>
    <property type="match status" value="1"/>
</dbReference>
<dbReference type="SUPFAM" id="SSF46689">
    <property type="entry name" value="Homeodomain-like"/>
    <property type="match status" value="1"/>
</dbReference>
<evidence type="ECO:0000256" key="3">
    <source>
        <dbReference type="ARBA" id="ARBA00023163"/>
    </source>
</evidence>
<sequence>MNIPNVGFNHNKSNNAELEIIELSSLYERTSLSHDPEAPHRVSFFMFLYIEEGEGIHMVDFQEYPFRAGSMIFVQREQVHAFDLSSKPKGKVLLFTQAFLDNVHTNMRLPNYTPTHLNQQHTPLLCLDAVNNKRSQTLINEITTEIKLDNSDPLLIMYLFSALALLLHRLRPEMRHDKLSTEQSLKLARFFTLMQKHFEHIRDANWYANQINTTYKTLNQVCKVATGLTAKQMIDAFTLIEMKRRLIVTSAPSQQIAYDFGFEDASNFIKYFKKQTTLTPSQFQKKYTTPKL</sequence>
<reference evidence="5 6" key="1">
    <citation type="submission" date="2016-06" db="EMBL/GenBank/DDBJ databases">
        <authorList>
            <person name="Kjaerup R.B."/>
            <person name="Dalgaard T.S."/>
            <person name="Juul-Madsen H.R."/>
        </authorList>
    </citation>
    <scope>NUCLEOTIDE SEQUENCE [LARGE SCALE GENOMIC DNA]</scope>
    <source>
        <strain evidence="5 6">1S159</strain>
    </source>
</reference>
<keyword evidence="2" id="KW-0238">DNA-binding</keyword>
<dbReference type="Pfam" id="PF12833">
    <property type="entry name" value="HTH_18"/>
    <property type="match status" value="1"/>
</dbReference>
<protein>
    <submittedName>
        <fullName evidence="5">AraC family transcriptional regulator</fullName>
    </submittedName>
</protein>
<dbReference type="AlphaFoldDB" id="A0A1B9NZD7"/>
<dbReference type="STRING" id="688.A6E04_12645"/>
<dbReference type="SUPFAM" id="SSF51215">
    <property type="entry name" value="Regulatory protein AraC"/>
    <property type="match status" value="1"/>
</dbReference>
<proteinExistence type="predicted"/>
<dbReference type="GO" id="GO:0003700">
    <property type="term" value="F:DNA-binding transcription factor activity"/>
    <property type="evidence" value="ECO:0007669"/>
    <property type="project" value="InterPro"/>
</dbReference>
<comment type="caution">
    <text evidence="5">The sequence shown here is derived from an EMBL/GenBank/DDBJ whole genome shotgun (WGS) entry which is preliminary data.</text>
</comment>
<dbReference type="OrthoDB" id="9814125at2"/>
<evidence type="ECO:0000256" key="2">
    <source>
        <dbReference type="ARBA" id="ARBA00023125"/>
    </source>
</evidence>
<feature type="domain" description="HTH araC/xylS-type" evidence="4">
    <location>
        <begin position="188"/>
        <end position="286"/>
    </location>
</feature>
<dbReference type="Gene3D" id="1.10.10.60">
    <property type="entry name" value="Homeodomain-like"/>
    <property type="match status" value="1"/>
</dbReference>
<evidence type="ECO:0000259" key="4">
    <source>
        <dbReference type="PROSITE" id="PS01124"/>
    </source>
</evidence>